<keyword evidence="2" id="KW-1185">Reference proteome</keyword>
<dbReference type="PANTHER" id="PTHR22954:SF3">
    <property type="entry name" value="PROTEIN CBG08539"/>
    <property type="match status" value="1"/>
</dbReference>
<dbReference type="STRING" id="104452.A0A0L7LA22"/>
<dbReference type="Proteomes" id="UP000037510">
    <property type="component" value="Unassembled WGS sequence"/>
</dbReference>
<dbReference type="InterPro" id="IPR005312">
    <property type="entry name" value="DUF1759"/>
</dbReference>
<organism evidence="1 2">
    <name type="scientific">Operophtera brumata</name>
    <name type="common">Winter moth</name>
    <name type="synonym">Phalaena brumata</name>
    <dbReference type="NCBI Taxonomy" id="104452"/>
    <lineage>
        <taxon>Eukaryota</taxon>
        <taxon>Metazoa</taxon>
        <taxon>Ecdysozoa</taxon>
        <taxon>Arthropoda</taxon>
        <taxon>Hexapoda</taxon>
        <taxon>Insecta</taxon>
        <taxon>Pterygota</taxon>
        <taxon>Neoptera</taxon>
        <taxon>Endopterygota</taxon>
        <taxon>Lepidoptera</taxon>
        <taxon>Glossata</taxon>
        <taxon>Ditrysia</taxon>
        <taxon>Geometroidea</taxon>
        <taxon>Geometridae</taxon>
        <taxon>Larentiinae</taxon>
        <taxon>Operophtera</taxon>
    </lineage>
</organism>
<gene>
    <name evidence="1" type="ORF">OBRU01_10575</name>
</gene>
<evidence type="ECO:0000313" key="1">
    <source>
        <dbReference type="EMBL" id="KOB72096.1"/>
    </source>
</evidence>
<dbReference type="EMBL" id="JTDY01002107">
    <property type="protein sequence ID" value="KOB72096.1"/>
    <property type="molecule type" value="Genomic_DNA"/>
</dbReference>
<dbReference type="PANTHER" id="PTHR22954">
    <property type="entry name" value="RETROVIRAL PROTEASE-RELATED"/>
    <property type="match status" value="1"/>
</dbReference>
<comment type="caution">
    <text evidence="1">The sequence shown here is derived from an EMBL/GenBank/DDBJ whole genome shotgun (WGS) entry which is preliminary data.</text>
</comment>
<sequence length="264" mass="30065">MYVLACTVVVIGGYRSVTQPSVAPIHYAETYFSQETASQTPTNVSSRVKLPTIHIQHFDGNYTEYTPFINLFSSIVNRDKTLDNVQKLYYLRSFLRGEPFDIIKNLPLTHTSYEEGLKLLDERYNNKYRITNEHINALLDLSSMVKSSPQNIREFVSQAKQILAALRNLGSNVDNWDDILLCILTRKLDAYTSRAYQLDRKADLKPSVHEFFLYLEQRALALENAEPIPTPTTKSRVTLSIAEATPEDCIMSILQGSKAQTLHL</sequence>
<evidence type="ECO:0000313" key="2">
    <source>
        <dbReference type="Proteomes" id="UP000037510"/>
    </source>
</evidence>
<dbReference type="Pfam" id="PF03564">
    <property type="entry name" value="DUF1759"/>
    <property type="match status" value="1"/>
</dbReference>
<dbReference type="AlphaFoldDB" id="A0A0L7LA22"/>
<accession>A0A0L7LA22</accession>
<reference evidence="1 2" key="1">
    <citation type="journal article" date="2015" name="Genome Biol. Evol.">
        <title>The genome of winter moth (Operophtera brumata) provides a genomic perspective on sexual dimorphism and phenology.</title>
        <authorList>
            <person name="Derks M.F."/>
            <person name="Smit S."/>
            <person name="Salis L."/>
            <person name="Schijlen E."/>
            <person name="Bossers A."/>
            <person name="Mateman C."/>
            <person name="Pijl A.S."/>
            <person name="de Ridder D."/>
            <person name="Groenen M.A."/>
            <person name="Visser M.E."/>
            <person name="Megens H.J."/>
        </authorList>
    </citation>
    <scope>NUCLEOTIDE SEQUENCE [LARGE SCALE GENOMIC DNA]</scope>
    <source>
        <strain evidence="1">WM2013NL</strain>
        <tissue evidence="1">Head and thorax</tissue>
    </source>
</reference>
<name>A0A0L7LA22_OPEBR</name>
<proteinExistence type="predicted"/>
<protein>
    <submittedName>
        <fullName evidence="1">Tel1</fullName>
    </submittedName>
</protein>